<proteinExistence type="predicted"/>
<protein>
    <submittedName>
        <fullName evidence="2">Unannotated protein</fullName>
    </submittedName>
</protein>
<keyword evidence="1" id="KW-0812">Transmembrane</keyword>
<dbReference type="EMBL" id="CAEZZX010000021">
    <property type="protein sequence ID" value="CAB4771611.1"/>
    <property type="molecule type" value="Genomic_DNA"/>
</dbReference>
<feature type="transmembrane region" description="Helical" evidence="1">
    <location>
        <begin position="12"/>
        <end position="37"/>
    </location>
</feature>
<dbReference type="InterPro" id="IPR021202">
    <property type="entry name" value="Rv3654c-like"/>
</dbReference>
<name>A0A6J6VGU2_9ZZZZ</name>
<sequence>MNIKHRFIGCDSGAGAVLVLTGLGLVLTCFLGALSLVGALASHQRAQTAADFAALAAASRSWQGSSPACDQARIVAELNGGLLEGCLLTVEASDVRVRVRAPFGFTVVAQARAGVTLG</sequence>
<gene>
    <name evidence="2" type="ORF">UFOPK2938_00192</name>
</gene>
<keyword evidence="1" id="KW-1133">Transmembrane helix</keyword>
<evidence type="ECO:0000256" key="1">
    <source>
        <dbReference type="SAM" id="Phobius"/>
    </source>
</evidence>
<dbReference type="NCBIfam" id="TIGR03816">
    <property type="entry name" value="tadE_like_DECH"/>
    <property type="match status" value="1"/>
</dbReference>
<accession>A0A6J6VGU2</accession>
<evidence type="ECO:0000313" key="2">
    <source>
        <dbReference type="EMBL" id="CAB4771611.1"/>
    </source>
</evidence>
<reference evidence="2" key="1">
    <citation type="submission" date="2020-05" db="EMBL/GenBank/DDBJ databases">
        <authorList>
            <person name="Chiriac C."/>
            <person name="Salcher M."/>
            <person name="Ghai R."/>
            <person name="Kavagutti S V."/>
        </authorList>
    </citation>
    <scope>NUCLEOTIDE SEQUENCE</scope>
</reference>
<organism evidence="2">
    <name type="scientific">freshwater metagenome</name>
    <dbReference type="NCBI Taxonomy" id="449393"/>
    <lineage>
        <taxon>unclassified sequences</taxon>
        <taxon>metagenomes</taxon>
        <taxon>ecological metagenomes</taxon>
    </lineage>
</organism>
<dbReference type="AlphaFoldDB" id="A0A6J6VGU2"/>
<keyword evidence="1" id="KW-0472">Membrane</keyword>